<evidence type="ECO:0000256" key="1">
    <source>
        <dbReference type="ARBA" id="ARBA00022993"/>
    </source>
</evidence>
<dbReference type="EMBL" id="JBBXJM010000002">
    <property type="protein sequence ID" value="KAL1412251.1"/>
    <property type="molecule type" value="Genomic_DNA"/>
</dbReference>
<accession>A0ABR3QC17</accession>
<dbReference type="Pfam" id="PF02441">
    <property type="entry name" value="Flavoprotein"/>
    <property type="match status" value="1"/>
</dbReference>
<dbReference type="SUPFAM" id="SSF52507">
    <property type="entry name" value="Homo-oligomeric flavin-containing Cys decarboxylases, HFCD"/>
    <property type="match status" value="1"/>
</dbReference>
<sequence length="470" mass="51333">MDYTTPLPTPPPVIHVPPIKARPPFISAQHRPTEDDGLFHVVVLSSGARASAHVPDIVGALSKDPQIAVQIVATERSLRYYNQASVDAAVRNAWNLAPEASTEFGVRIWTDSDDGVWVSAHSESHWRQPTDSILHVELHKWADLVVVAPCSADMLAKIVQGLSGTLAVIRSLPPSAPLVLCPSLSTPMFRNRFTKKHLAAATEELGAVVLGPQARGRLDCGDEGEGVMTDWRDIVIAIQDFASMYRMRMLQKEAEAAEKKPAVTAFERLQADFDVESVFNQPGVTKSATPQANGVSLNWVDQGVPAKDVMKQMFHQPGLPSMREPGSRLTGARLMDISDVLAEQIGKPPRPRDETDNLDWPKIKPFHGTVFPPPATPKTAPSTPAGASTEPRDRTTDAPSQLTSDDPTEASGEHVKEIFHDRGLAAPRQGTAERGPESEPISMEPLRLGPTEHWKAMGQGSYWQTRWWAG</sequence>
<dbReference type="RefSeq" id="XP_069212195.1">
    <property type="nucleotide sequence ID" value="XM_069351809.1"/>
</dbReference>
<comment type="similarity">
    <text evidence="2">Belongs to the HFCD (homooligomeric flavin containing Cys decarboxylase) superfamily.</text>
</comment>
<gene>
    <name evidence="5" type="ORF">Q8F55_003262</name>
</gene>
<dbReference type="GeneID" id="95984305"/>
<evidence type="ECO:0000313" key="6">
    <source>
        <dbReference type="Proteomes" id="UP001565368"/>
    </source>
</evidence>
<organism evidence="5 6">
    <name type="scientific">Vanrija albida</name>
    <dbReference type="NCBI Taxonomy" id="181172"/>
    <lineage>
        <taxon>Eukaryota</taxon>
        <taxon>Fungi</taxon>
        <taxon>Dikarya</taxon>
        <taxon>Basidiomycota</taxon>
        <taxon>Agaricomycotina</taxon>
        <taxon>Tremellomycetes</taxon>
        <taxon>Trichosporonales</taxon>
        <taxon>Trichosporonaceae</taxon>
        <taxon>Vanrija</taxon>
    </lineage>
</organism>
<dbReference type="InterPro" id="IPR036551">
    <property type="entry name" value="Flavin_trans-like"/>
</dbReference>
<name>A0ABR3QC17_9TREE</name>
<feature type="compositionally biased region" description="Basic and acidic residues" evidence="3">
    <location>
        <begin position="350"/>
        <end position="362"/>
    </location>
</feature>
<keyword evidence="6" id="KW-1185">Reference proteome</keyword>
<keyword evidence="1" id="KW-0173">Coenzyme A biosynthesis</keyword>
<evidence type="ECO:0000259" key="4">
    <source>
        <dbReference type="Pfam" id="PF02441"/>
    </source>
</evidence>
<dbReference type="PANTHER" id="PTHR14359">
    <property type="entry name" value="HOMO-OLIGOMERIC FLAVIN CONTAINING CYS DECARBOXYLASE FAMILY"/>
    <property type="match status" value="1"/>
</dbReference>
<evidence type="ECO:0000256" key="2">
    <source>
        <dbReference type="ARBA" id="ARBA00038350"/>
    </source>
</evidence>
<comment type="caution">
    <text evidence="5">The sequence shown here is derived from an EMBL/GenBank/DDBJ whole genome shotgun (WGS) entry which is preliminary data.</text>
</comment>
<dbReference type="PANTHER" id="PTHR14359:SF6">
    <property type="entry name" value="PHOSPHOPANTOTHENOYLCYSTEINE DECARBOXYLASE"/>
    <property type="match status" value="1"/>
</dbReference>
<proteinExistence type="inferred from homology"/>
<evidence type="ECO:0000313" key="5">
    <source>
        <dbReference type="EMBL" id="KAL1412251.1"/>
    </source>
</evidence>
<feature type="domain" description="Flavoprotein" evidence="4">
    <location>
        <begin position="40"/>
        <end position="239"/>
    </location>
</feature>
<feature type="compositionally biased region" description="Low complexity" evidence="3">
    <location>
        <begin position="377"/>
        <end position="389"/>
    </location>
</feature>
<dbReference type="Gene3D" id="3.40.50.1950">
    <property type="entry name" value="Flavin prenyltransferase-like"/>
    <property type="match status" value="1"/>
</dbReference>
<dbReference type="Proteomes" id="UP001565368">
    <property type="component" value="Unassembled WGS sequence"/>
</dbReference>
<reference evidence="5 6" key="1">
    <citation type="submission" date="2023-08" db="EMBL/GenBank/DDBJ databases">
        <title>Annotated Genome Sequence of Vanrija albida AlHP1.</title>
        <authorList>
            <person name="Herzog R."/>
        </authorList>
    </citation>
    <scope>NUCLEOTIDE SEQUENCE [LARGE SCALE GENOMIC DNA]</scope>
    <source>
        <strain evidence="5 6">AlHP1</strain>
    </source>
</reference>
<feature type="compositionally biased region" description="Basic and acidic residues" evidence="3">
    <location>
        <begin position="411"/>
        <end position="423"/>
    </location>
</feature>
<dbReference type="InterPro" id="IPR003382">
    <property type="entry name" value="Flavoprotein"/>
</dbReference>
<protein>
    <recommendedName>
        <fullName evidence="4">Flavoprotein domain-containing protein</fullName>
    </recommendedName>
</protein>
<evidence type="ECO:0000256" key="3">
    <source>
        <dbReference type="SAM" id="MobiDB-lite"/>
    </source>
</evidence>
<feature type="region of interest" description="Disordered" evidence="3">
    <location>
        <begin position="342"/>
        <end position="445"/>
    </location>
</feature>